<feature type="transmembrane region" description="Helical" evidence="1">
    <location>
        <begin position="77"/>
        <end position="96"/>
    </location>
</feature>
<dbReference type="OrthoDB" id="9778963at2"/>
<feature type="transmembrane region" description="Helical" evidence="1">
    <location>
        <begin position="229"/>
        <end position="250"/>
    </location>
</feature>
<feature type="transmembrane region" description="Helical" evidence="1">
    <location>
        <begin position="108"/>
        <end position="127"/>
    </location>
</feature>
<dbReference type="Proteomes" id="UP000472580">
    <property type="component" value="Unassembled WGS sequence"/>
</dbReference>
<dbReference type="RefSeq" id="WP_160335586.1">
    <property type="nucleotide sequence ID" value="NZ_CALPCR010000006.1"/>
</dbReference>
<evidence type="ECO:0008006" key="4">
    <source>
        <dbReference type="Google" id="ProtNLM"/>
    </source>
</evidence>
<feature type="transmembrane region" description="Helical" evidence="1">
    <location>
        <begin position="203"/>
        <end position="222"/>
    </location>
</feature>
<sequence>MGTEATIVLFTAFACLSAELFCALAAAEFGDQPHGRRFAMAAAGAVSLAAAAVSGLINLGRPEMFFAALGHPGTGIFWELTGALIALFGVIGYAAAQYRQLEGSALKIFACLAAAGSVLILFGVGRNFWMPWRPALDCFLIPVIFVLWAVPGASLLGFEKKPRAAAVSALALAIVIATYLIRLQCMSDLSYAVDAVLLGSASFYFWSSVVLGAVIPFAASILPQNLFKGWVCAVLSAVGCAAFQWVIYFLGTPAWQFFEQ</sequence>
<comment type="caution">
    <text evidence="2">The sequence shown here is derived from an EMBL/GenBank/DDBJ whole genome shotgun (WGS) entry which is preliminary data.</text>
</comment>
<dbReference type="AlphaFoldDB" id="A0A6L6YHJ1"/>
<feature type="transmembrane region" description="Helical" evidence="1">
    <location>
        <begin position="139"/>
        <end position="158"/>
    </location>
</feature>
<keyword evidence="3" id="KW-1185">Reference proteome</keyword>
<name>A0A6L6YHJ1_9BURK</name>
<evidence type="ECO:0000256" key="1">
    <source>
        <dbReference type="SAM" id="Phobius"/>
    </source>
</evidence>
<keyword evidence="1" id="KW-0812">Transmembrane</keyword>
<evidence type="ECO:0000313" key="3">
    <source>
        <dbReference type="Proteomes" id="UP000472580"/>
    </source>
</evidence>
<accession>A0A6L6YHJ1</accession>
<keyword evidence="1" id="KW-0472">Membrane</keyword>
<gene>
    <name evidence="2" type="ORF">E5987_08055</name>
</gene>
<feature type="transmembrane region" description="Helical" evidence="1">
    <location>
        <begin position="165"/>
        <end position="183"/>
    </location>
</feature>
<proteinExistence type="predicted"/>
<protein>
    <recommendedName>
        <fullName evidence="4">DMSO reductase</fullName>
    </recommendedName>
</protein>
<organism evidence="2 3">
    <name type="scientific">Parasutterella muris</name>
    <dbReference type="NCBI Taxonomy" id="2565572"/>
    <lineage>
        <taxon>Bacteria</taxon>
        <taxon>Pseudomonadati</taxon>
        <taxon>Pseudomonadota</taxon>
        <taxon>Betaproteobacteria</taxon>
        <taxon>Burkholderiales</taxon>
        <taxon>Sutterellaceae</taxon>
        <taxon>Parasutterella</taxon>
    </lineage>
</organism>
<evidence type="ECO:0000313" key="2">
    <source>
        <dbReference type="EMBL" id="MVX57160.1"/>
    </source>
</evidence>
<reference evidence="2 3" key="1">
    <citation type="submission" date="2019-12" db="EMBL/GenBank/DDBJ databases">
        <title>Microbes associate with the intestines of laboratory mice.</title>
        <authorList>
            <person name="Navarre W."/>
            <person name="Wong E."/>
        </authorList>
    </citation>
    <scope>NUCLEOTIDE SEQUENCE [LARGE SCALE GENOMIC DNA]</scope>
    <source>
        <strain evidence="2 3">NM82_D38</strain>
    </source>
</reference>
<feature type="transmembrane region" description="Helical" evidence="1">
    <location>
        <begin position="38"/>
        <end position="57"/>
    </location>
</feature>
<dbReference type="EMBL" id="WSRP01000023">
    <property type="protein sequence ID" value="MVX57160.1"/>
    <property type="molecule type" value="Genomic_DNA"/>
</dbReference>
<feature type="transmembrane region" description="Helical" evidence="1">
    <location>
        <begin position="6"/>
        <end position="26"/>
    </location>
</feature>
<keyword evidence="1" id="KW-1133">Transmembrane helix</keyword>